<dbReference type="Gene3D" id="2.60.98.40">
    <property type="match status" value="1"/>
</dbReference>
<accession>A0A7G9YPD1</accession>
<dbReference type="AlphaFoldDB" id="A0A7G9YPD1"/>
<feature type="compositionally biased region" description="Low complexity" evidence="1">
    <location>
        <begin position="134"/>
        <end position="153"/>
    </location>
</feature>
<protein>
    <recommendedName>
        <fullName evidence="3">S-layer family duplication domain-containing protein</fullName>
    </recommendedName>
</protein>
<dbReference type="EMBL" id="MT631398">
    <property type="protein sequence ID" value="QNO49865.1"/>
    <property type="molecule type" value="Genomic_DNA"/>
</dbReference>
<organism evidence="2">
    <name type="scientific">Candidatus Methanogaster sp. ANME-2c ERB4</name>
    <dbReference type="NCBI Taxonomy" id="2759911"/>
    <lineage>
        <taxon>Archaea</taxon>
        <taxon>Methanobacteriati</taxon>
        <taxon>Methanobacteriota</taxon>
        <taxon>Stenosarchaea group</taxon>
        <taxon>Methanomicrobia</taxon>
        <taxon>Methanosarcinales</taxon>
        <taxon>ANME-2 cluster</taxon>
        <taxon>Candidatus Methanogasteraceae</taxon>
        <taxon>Candidatus Methanogaster</taxon>
    </lineage>
</organism>
<sequence length="188" mass="20421">MQQVSRILLLFSLLLLVYPADCLNATAGGSNETQILIDGEGYALANGEQRAFYQGYSVIIKGVDAKGEGAWIELLQNGTTINYGIFKAEDFLSYPEDGEIFNMTVDHIYVGSQKDLVFFYVRQCRDPDLPEPAPLLDTTPVPNASSANATPAPHDVPDPNPSPGCGACMAAGAMILYVASKRFARRQR</sequence>
<name>A0A7G9YPD1_9EURY</name>
<evidence type="ECO:0000256" key="1">
    <source>
        <dbReference type="SAM" id="MobiDB-lite"/>
    </source>
</evidence>
<feature type="region of interest" description="Disordered" evidence="1">
    <location>
        <begin position="131"/>
        <end position="160"/>
    </location>
</feature>
<evidence type="ECO:0008006" key="3">
    <source>
        <dbReference type="Google" id="ProtNLM"/>
    </source>
</evidence>
<reference evidence="2" key="1">
    <citation type="submission" date="2020-06" db="EMBL/GenBank/DDBJ databases">
        <title>Unique genomic features of the anaerobic methanotrophic archaea.</title>
        <authorList>
            <person name="Chadwick G.L."/>
            <person name="Skennerton C.T."/>
            <person name="Laso-Perez R."/>
            <person name="Leu A.O."/>
            <person name="Speth D.R."/>
            <person name="Yu H."/>
            <person name="Morgan-Lang C."/>
            <person name="Hatzenpichler R."/>
            <person name="Goudeau D."/>
            <person name="Malmstrom R."/>
            <person name="Brazelton W.J."/>
            <person name="Woyke T."/>
            <person name="Hallam S.J."/>
            <person name="Tyson G.W."/>
            <person name="Wegener G."/>
            <person name="Boetius A."/>
            <person name="Orphan V."/>
        </authorList>
    </citation>
    <scope>NUCLEOTIDE SEQUENCE</scope>
</reference>
<evidence type="ECO:0000313" key="2">
    <source>
        <dbReference type="EMBL" id="QNO49865.1"/>
    </source>
</evidence>
<proteinExistence type="predicted"/>
<gene>
    <name evidence="2" type="ORF">HMIKAMFF_00025</name>
</gene>